<dbReference type="NCBIfam" id="TIGR00199">
    <property type="entry name" value="PncC_domain"/>
    <property type="match status" value="1"/>
</dbReference>
<dbReference type="InterPro" id="IPR036653">
    <property type="entry name" value="CinA-like_C"/>
</dbReference>
<reference evidence="2 3" key="1">
    <citation type="submission" date="2013-10" db="EMBL/GenBank/DDBJ databases">
        <title>Salinisphaera japonica YTM-1 Genome Sequencing.</title>
        <authorList>
            <person name="Lai Q."/>
            <person name="Li C."/>
            <person name="Shao Z."/>
        </authorList>
    </citation>
    <scope>NUCLEOTIDE SEQUENCE [LARGE SCALE GENOMIC DNA]</scope>
    <source>
        <strain evidence="2 3">YTM-1</strain>
    </source>
</reference>
<dbReference type="Gene3D" id="3.90.950.20">
    <property type="entry name" value="CinA-like"/>
    <property type="match status" value="1"/>
</dbReference>
<protein>
    <submittedName>
        <fullName evidence="2">Competence damage-inducible protein A</fullName>
    </submittedName>
</protein>
<feature type="domain" description="CinA C-terminal" evidence="1">
    <location>
        <begin position="16"/>
        <end position="167"/>
    </location>
</feature>
<proteinExistence type="predicted"/>
<accession>A0A423Q0A1</accession>
<organism evidence="2 3">
    <name type="scientific">Salinisphaera japonica YTM-1</name>
    <dbReference type="NCBI Taxonomy" id="1209778"/>
    <lineage>
        <taxon>Bacteria</taxon>
        <taxon>Pseudomonadati</taxon>
        <taxon>Pseudomonadota</taxon>
        <taxon>Gammaproteobacteria</taxon>
        <taxon>Salinisphaerales</taxon>
        <taxon>Salinisphaeraceae</taxon>
        <taxon>Salinisphaera</taxon>
    </lineage>
</organism>
<keyword evidence="3" id="KW-1185">Reference proteome</keyword>
<dbReference type="Proteomes" id="UP000285310">
    <property type="component" value="Unassembled WGS sequence"/>
</dbReference>
<dbReference type="RefSeq" id="WP_123657213.1">
    <property type="nucleotide sequence ID" value="NZ_AYKG01000006.1"/>
</dbReference>
<dbReference type="InParanoid" id="A0A423Q0A1"/>
<name>A0A423Q0A1_9GAMM</name>
<dbReference type="InterPro" id="IPR008136">
    <property type="entry name" value="CinA_C"/>
</dbReference>
<gene>
    <name evidence="2" type="ORF">SAJA_03310</name>
</gene>
<dbReference type="SUPFAM" id="SSF142433">
    <property type="entry name" value="CinA-like"/>
    <property type="match status" value="1"/>
</dbReference>
<dbReference type="OrthoDB" id="9801454at2"/>
<evidence type="ECO:0000313" key="3">
    <source>
        <dbReference type="Proteomes" id="UP000285310"/>
    </source>
</evidence>
<dbReference type="EMBL" id="AYKG01000006">
    <property type="protein sequence ID" value="ROO31337.1"/>
    <property type="molecule type" value="Genomic_DNA"/>
</dbReference>
<sequence>MISDTLPATDRPDLDTLVAELAAAMTARRQSLVSAESCTGGLIAGACTGIAGSSAWFERGYVTYSNAAKHEDLRVDHHLISAHGAVSAPVVGAMTQGALTLSGANWAVAVSGVAGPGGGSDDKPVGTVFIGWQQAGARPDVEHLMLAGDRRAVREQTVIHALVGLKQRVERM</sequence>
<dbReference type="AlphaFoldDB" id="A0A423Q0A1"/>
<dbReference type="Pfam" id="PF02464">
    <property type="entry name" value="CinA"/>
    <property type="match status" value="1"/>
</dbReference>
<dbReference type="FunCoup" id="A0A423Q0A1">
    <property type="interactions" value="47"/>
</dbReference>
<comment type="caution">
    <text evidence="2">The sequence shown here is derived from an EMBL/GenBank/DDBJ whole genome shotgun (WGS) entry which is preliminary data.</text>
</comment>
<evidence type="ECO:0000259" key="1">
    <source>
        <dbReference type="Pfam" id="PF02464"/>
    </source>
</evidence>
<evidence type="ECO:0000313" key="2">
    <source>
        <dbReference type="EMBL" id="ROO31337.1"/>
    </source>
</evidence>